<dbReference type="EMBL" id="FN393080">
    <property type="protein sequence ID" value="CAY81563.1"/>
    <property type="molecule type" value="Genomic_DNA"/>
</dbReference>
<dbReference type="AlphaFoldDB" id="C8ZDU7"/>
<organism evidence="1">
    <name type="scientific">Saccharomyces cerevisiae (strain Lalvin EC1118 / Prise de mousse)</name>
    <name type="common">Baker's yeast</name>
    <dbReference type="NCBI Taxonomy" id="643680"/>
    <lineage>
        <taxon>Eukaryota</taxon>
        <taxon>Fungi</taxon>
        <taxon>Dikarya</taxon>
        <taxon>Ascomycota</taxon>
        <taxon>Saccharomycotina</taxon>
        <taxon>Saccharomycetes</taxon>
        <taxon>Saccharomycetales</taxon>
        <taxon>Saccharomycetaceae</taxon>
        <taxon>Saccharomyces</taxon>
    </lineage>
</organism>
<proteinExistence type="predicted"/>
<evidence type="ECO:0000313" key="1">
    <source>
        <dbReference type="EMBL" id="CAY81563.1"/>
    </source>
</evidence>
<protein>
    <submittedName>
        <fullName evidence="1">EC1118_1L7_2047p</fullName>
    </submittedName>
</protein>
<name>C8ZDU7_YEAS8</name>
<dbReference type="HOGENOM" id="CLU_1476256_0_0_1"/>
<accession>C8ZDU7</accession>
<reference evidence="1" key="1">
    <citation type="journal article" date="2009" name="Proc. Natl. Acad. Sci. U.S.A.">
        <title>Eukaryote-to-eukaryote gene transfer events revealed by the genome sequence of the wine yeast Saccharomyces cerevisiae EC1118.</title>
        <authorList>
            <person name="Novo M."/>
            <person name="Bigey F."/>
            <person name="Beyne E."/>
            <person name="Galeote V."/>
            <person name="Gavory F."/>
            <person name="Mallet S."/>
            <person name="Cambot B."/>
            <person name="Legras J.L."/>
            <person name="Wincker P."/>
            <person name="Casaregola S."/>
            <person name="Dequin S."/>
        </authorList>
    </citation>
    <scope>NUCLEOTIDE SEQUENCE [LARGE SCALE GENOMIC DNA]</scope>
    <source>
        <strain evidence="1">Lalvin EC1118</strain>
        <strain>Lalvin EC1118 / Prise de mousse</strain>
    </source>
</reference>
<gene>
    <name evidence="1" type="ORF">EC1118_1L7_2047g</name>
</gene>
<sequence length="183" mass="19988">MVPLAILVGTPKAWKKEVLPGSIPVLTALTQMSSGATAPALAGAATLLETITFLISVNGSLVKTKPTLPLTKGNNFSKSGKSDKKPLMALLTMVFLPIKTTALPLNSFLTSCICWEETLSTPTTNKDLYSSKYSLNLAKYSAFFSRTPPISNLLYVFIRLFAGCLKVFRLCILWLKLEKRIEN</sequence>